<accession>A0ABQ1ZRK3</accession>
<feature type="transmembrane region" description="Helical" evidence="10">
    <location>
        <begin position="267"/>
        <end position="287"/>
    </location>
</feature>
<feature type="transmembrane region" description="Helical" evidence="10">
    <location>
        <begin position="108"/>
        <end position="133"/>
    </location>
</feature>
<comment type="subcellular location">
    <subcellularLocation>
        <location evidence="1">Membrane</location>
        <topology evidence="1">Multi-pass membrane protein</topology>
    </subcellularLocation>
</comment>
<name>A0ABQ1ZRK3_9BACL</name>
<evidence type="ECO:0000256" key="4">
    <source>
        <dbReference type="ARBA" id="ARBA00022448"/>
    </source>
</evidence>
<comment type="caution">
    <text evidence="11">The sequence shown here is derived from an EMBL/GenBank/DDBJ whole genome shotgun (WGS) entry which is preliminary data.</text>
</comment>
<dbReference type="PANTHER" id="PTHR42865">
    <property type="entry name" value="PROTON/GLUTAMATE-ASPARTATE SYMPORTER"/>
    <property type="match status" value="1"/>
</dbReference>
<dbReference type="RefSeq" id="WP_172242100.1">
    <property type="nucleotide sequence ID" value="NZ_BMDD01000002.1"/>
</dbReference>
<dbReference type="Gene3D" id="1.10.3860.10">
    <property type="entry name" value="Sodium:dicarboxylate symporter"/>
    <property type="match status" value="1"/>
</dbReference>
<feature type="transmembrane region" description="Helical" evidence="10">
    <location>
        <begin position="187"/>
        <end position="206"/>
    </location>
</feature>
<evidence type="ECO:0000256" key="6">
    <source>
        <dbReference type="ARBA" id="ARBA00022970"/>
    </source>
</evidence>
<keyword evidence="5 10" id="KW-0812">Transmembrane</keyword>
<dbReference type="PANTHER" id="PTHR42865:SF5">
    <property type="entry name" value="L-CYSTINE TRANSPORTER TCYP"/>
    <property type="match status" value="1"/>
</dbReference>
<organism evidence="11 12">
    <name type="scientific">Saccharibacillus endophyticus</name>
    <dbReference type="NCBI Taxonomy" id="2060666"/>
    <lineage>
        <taxon>Bacteria</taxon>
        <taxon>Bacillati</taxon>
        <taxon>Bacillota</taxon>
        <taxon>Bacilli</taxon>
        <taxon>Bacillales</taxon>
        <taxon>Paenibacillaceae</taxon>
        <taxon>Saccharibacillus</taxon>
    </lineage>
</organism>
<feature type="transmembrane region" description="Helical" evidence="10">
    <location>
        <begin position="370"/>
        <end position="390"/>
    </location>
</feature>
<dbReference type="Pfam" id="PF00375">
    <property type="entry name" value="SDF"/>
    <property type="match status" value="1"/>
</dbReference>
<feature type="transmembrane region" description="Helical" evidence="10">
    <location>
        <begin position="34"/>
        <end position="53"/>
    </location>
</feature>
<evidence type="ECO:0000256" key="3">
    <source>
        <dbReference type="ARBA" id="ARBA00022031"/>
    </source>
</evidence>
<dbReference type="PRINTS" id="PR00173">
    <property type="entry name" value="EDTRNSPORT"/>
</dbReference>
<evidence type="ECO:0000256" key="5">
    <source>
        <dbReference type="ARBA" id="ARBA00022692"/>
    </source>
</evidence>
<evidence type="ECO:0000256" key="1">
    <source>
        <dbReference type="ARBA" id="ARBA00004141"/>
    </source>
</evidence>
<keyword evidence="4" id="KW-0813">Transport</keyword>
<protein>
    <recommendedName>
        <fullName evidence="3">L-cystine uptake protein TcyP</fullName>
    </recommendedName>
    <alternativeName>
        <fullName evidence="9">Transporter of cystine TcyP</fullName>
    </alternativeName>
</protein>
<feature type="transmembrane region" description="Helical" evidence="10">
    <location>
        <begin position="396"/>
        <end position="418"/>
    </location>
</feature>
<evidence type="ECO:0000256" key="8">
    <source>
        <dbReference type="ARBA" id="ARBA00023136"/>
    </source>
</evidence>
<keyword evidence="12" id="KW-1185">Reference proteome</keyword>
<evidence type="ECO:0000313" key="11">
    <source>
        <dbReference type="EMBL" id="GGH75426.1"/>
    </source>
</evidence>
<feature type="transmembrane region" description="Helical" evidence="10">
    <location>
        <begin position="6"/>
        <end position="22"/>
    </location>
</feature>
<keyword evidence="7 10" id="KW-1133">Transmembrane helix</keyword>
<gene>
    <name evidence="11" type="ORF">GCM10007362_16480</name>
</gene>
<dbReference type="SUPFAM" id="SSF118215">
    <property type="entry name" value="Proton glutamate symport protein"/>
    <property type="match status" value="1"/>
</dbReference>
<sequence>METFFVILNIAVLAGLAFLLYVMQKRHVSFSKRVFTALGLGILLGIALQWIYAADSEVVAKSMDWYSLLGNGYVRLLQMIVIPLVMVSIITAIMNIKGGKKLGKISASVLLTLVLTTAIAAAVGIASATAFGLNANDLLDGSGQAEQDRSAALETRLGDVEGLTLPQQILSFIPTNPFEDMTGARPSSTLAVVIFSAFIGLAVLGLDRKNAQQAETFRGMVNAVHGIVMRIVTMILRLTPYGILALIAKMMATTEPAGIIRLGEFVIASYVALIVMFVIHLVILLLFGLNPVTYAKKVVSPLVFAFTSRSSAATIPLNIETQRKKLGVSEGVANLSASFGATIGQNGCAGIYPAMLAVMIAPTAGVTVDLPFILTLIAVVAISSFGVAGVGGGATFAALIVLSTMNLPVALAGLLIAVEPLIDMGRTALNVNDSMVAGVVTGKVTGELDKDVYDSNDTPELETAQA</sequence>
<evidence type="ECO:0000313" key="12">
    <source>
        <dbReference type="Proteomes" id="UP000605427"/>
    </source>
</evidence>
<evidence type="ECO:0000256" key="9">
    <source>
        <dbReference type="ARBA" id="ARBA00031293"/>
    </source>
</evidence>
<dbReference type="Proteomes" id="UP000605427">
    <property type="component" value="Unassembled WGS sequence"/>
</dbReference>
<dbReference type="InterPro" id="IPR001991">
    <property type="entry name" value="Na-dicarboxylate_symporter"/>
</dbReference>
<keyword evidence="6" id="KW-0029">Amino-acid transport</keyword>
<dbReference type="InterPro" id="IPR036458">
    <property type="entry name" value="Na:dicarbo_symporter_sf"/>
</dbReference>
<evidence type="ECO:0000256" key="7">
    <source>
        <dbReference type="ARBA" id="ARBA00022989"/>
    </source>
</evidence>
<feature type="transmembrane region" description="Helical" evidence="10">
    <location>
        <begin position="227"/>
        <end position="247"/>
    </location>
</feature>
<dbReference type="EMBL" id="BMDD01000002">
    <property type="protein sequence ID" value="GGH75426.1"/>
    <property type="molecule type" value="Genomic_DNA"/>
</dbReference>
<comment type="similarity">
    <text evidence="2">Belongs to the dicarboxylate/amino acid:cation symporter (DAACS) (TC 2.A.23) family.</text>
</comment>
<evidence type="ECO:0000256" key="2">
    <source>
        <dbReference type="ARBA" id="ARBA00006148"/>
    </source>
</evidence>
<proteinExistence type="inferred from homology"/>
<feature type="transmembrane region" description="Helical" evidence="10">
    <location>
        <begin position="73"/>
        <end position="96"/>
    </location>
</feature>
<reference evidence="12" key="1">
    <citation type="journal article" date="2019" name="Int. J. Syst. Evol. Microbiol.">
        <title>The Global Catalogue of Microorganisms (GCM) 10K type strain sequencing project: providing services to taxonomists for standard genome sequencing and annotation.</title>
        <authorList>
            <consortium name="The Broad Institute Genomics Platform"/>
            <consortium name="The Broad Institute Genome Sequencing Center for Infectious Disease"/>
            <person name="Wu L."/>
            <person name="Ma J."/>
        </authorList>
    </citation>
    <scope>NUCLEOTIDE SEQUENCE [LARGE SCALE GENOMIC DNA]</scope>
    <source>
        <strain evidence="12">CCM 8702</strain>
    </source>
</reference>
<keyword evidence="8 10" id="KW-0472">Membrane</keyword>
<evidence type="ECO:0000256" key="10">
    <source>
        <dbReference type="SAM" id="Phobius"/>
    </source>
</evidence>